<reference evidence="2 3" key="1">
    <citation type="submission" date="2019-04" db="EMBL/GenBank/DDBJ databases">
        <authorList>
            <consortium name="NARMS: The National Antimicrobial Resistance Monitoring System"/>
        </authorList>
    </citation>
    <scope>NUCLEOTIDE SEQUENCE [LARGE SCALE GENOMIC DNA]</scope>
    <source>
        <strain evidence="2 3">FSIS11919500</strain>
    </source>
</reference>
<dbReference type="RefSeq" id="WP_050939895.1">
    <property type="nucleotide sequence ID" value="NZ_BFGA01000033.1"/>
</dbReference>
<keyword evidence="1" id="KW-0812">Transmembrane</keyword>
<dbReference type="InterPro" id="IPR046638">
    <property type="entry name" value="DUF6750"/>
</dbReference>
<evidence type="ECO:0000313" key="2">
    <source>
        <dbReference type="EMBL" id="EFC2249297.1"/>
    </source>
</evidence>
<feature type="transmembrane region" description="Helical" evidence="1">
    <location>
        <begin position="104"/>
        <end position="122"/>
    </location>
</feature>
<protein>
    <submittedName>
        <fullName evidence="2">Uncharacterized protein</fullName>
    </submittedName>
</protein>
<gene>
    <name evidence="2" type="ORF">E5H86_26725</name>
</gene>
<accession>A0A167V654</accession>
<dbReference type="EMBL" id="AASEPP010000084">
    <property type="protein sequence ID" value="EFC2249297.1"/>
    <property type="molecule type" value="Genomic_DNA"/>
</dbReference>
<dbReference type="Proteomes" id="UP000531916">
    <property type="component" value="Unassembled WGS sequence"/>
</dbReference>
<evidence type="ECO:0000313" key="3">
    <source>
        <dbReference type="Proteomes" id="UP000531916"/>
    </source>
</evidence>
<proteinExistence type="predicted"/>
<evidence type="ECO:0000256" key="1">
    <source>
        <dbReference type="SAM" id="Phobius"/>
    </source>
</evidence>
<keyword evidence="1" id="KW-0472">Membrane</keyword>
<name>A0A167V654_ECOLX</name>
<dbReference type="Pfam" id="PF20535">
    <property type="entry name" value="DUF6750"/>
    <property type="match status" value="1"/>
</dbReference>
<keyword evidence="1" id="KW-1133">Transmembrane helix</keyword>
<organism evidence="2 3">
    <name type="scientific">Escherichia coli</name>
    <dbReference type="NCBI Taxonomy" id="562"/>
    <lineage>
        <taxon>Bacteria</taxon>
        <taxon>Pseudomonadati</taxon>
        <taxon>Pseudomonadota</taxon>
        <taxon>Gammaproteobacteria</taxon>
        <taxon>Enterobacterales</taxon>
        <taxon>Enterobacteriaceae</taxon>
        <taxon>Escherichia</taxon>
    </lineage>
</organism>
<dbReference type="AlphaFoldDB" id="A0A167V654"/>
<sequence>MNNVKNMFLRVSVRLYMLMLKLHELKRKALLVTLTFLTGGLFSQPALAAGDDVAGMINGLLGFFPGIKDGVKAVAMPLGLCFVIGGFIMMASKKNNPQITNGRIALIFIIGLCLIGLDQLISRGQKQMNLNPVGV</sequence>
<feature type="transmembrane region" description="Helical" evidence="1">
    <location>
        <begin position="74"/>
        <end position="92"/>
    </location>
</feature>
<comment type="caution">
    <text evidence="2">The sequence shown here is derived from an EMBL/GenBank/DDBJ whole genome shotgun (WGS) entry which is preliminary data.</text>
</comment>